<evidence type="ECO:0000313" key="2">
    <source>
        <dbReference type="Proteomes" id="UP001594351"/>
    </source>
</evidence>
<accession>A0ABV6YW22</accession>
<dbReference type="EMBL" id="JBHPBY010000094">
    <property type="protein sequence ID" value="MFC1850365.1"/>
    <property type="molecule type" value="Genomic_DNA"/>
</dbReference>
<dbReference type="InterPro" id="IPR029046">
    <property type="entry name" value="LolA/LolB/LppX"/>
</dbReference>
<dbReference type="Gene3D" id="2.50.20.10">
    <property type="entry name" value="Lipoprotein localisation LolA/LolB/LppX"/>
    <property type="match status" value="1"/>
</dbReference>
<organism evidence="1 2">
    <name type="scientific">candidate division CSSED10-310 bacterium</name>
    <dbReference type="NCBI Taxonomy" id="2855610"/>
    <lineage>
        <taxon>Bacteria</taxon>
        <taxon>Bacteria division CSSED10-310</taxon>
    </lineage>
</organism>
<proteinExistence type="predicted"/>
<dbReference type="SUPFAM" id="SSF89392">
    <property type="entry name" value="Prokaryotic lipoproteins and lipoprotein localization factors"/>
    <property type="match status" value="1"/>
</dbReference>
<dbReference type="InterPro" id="IPR004564">
    <property type="entry name" value="OM_lipoprot_carrier_LolA-like"/>
</dbReference>
<dbReference type="PANTHER" id="PTHR35869:SF1">
    <property type="entry name" value="OUTER-MEMBRANE LIPOPROTEIN CARRIER PROTEIN"/>
    <property type="match status" value="1"/>
</dbReference>
<dbReference type="Pfam" id="PF03548">
    <property type="entry name" value="LolA"/>
    <property type="match status" value="1"/>
</dbReference>
<protein>
    <submittedName>
        <fullName evidence="1">Outer membrane lipoprotein carrier protein LolA</fullName>
    </submittedName>
</protein>
<comment type="caution">
    <text evidence="1">The sequence shown here is derived from an EMBL/GenBank/DDBJ whole genome shotgun (WGS) entry which is preliminary data.</text>
</comment>
<name>A0ABV6YW22_UNCC1</name>
<evidence type="ECO:0000313" key="1">
    <source>
        <dbReference type="EMBL" id="MFC1850365.1"/>
    </source>
</evidence>
<keyword evidence="1" id="KW-0449">Lipoprotein</keyword>
<gene>
    <name evidence="1" type="ORF">ACFL27_09265</name>
</gene>
<keyword evidence="2" id="KW-1185">Reference proteome</keyword>
<reference evidence="1 2" key="1">
    <citation type="submission" date="2024-09" db="EMBL/GenBank/DDBJ databases">
        <title>Laminarin stimulates single cell rates of sulfate reduction while oxygen inhibits transcriptomic activity in coastal marine sediment.</title>
        <authorList>
            <person name="Lindsay M."/>
            <person name="Orcutt B."/>
            <person name="Emerson D."/>
            <person name="Stepanauskas R."/>
            <person name="D'Angelo T."/>
        </authorList>
    </citation>
    <scope>NUCLEOTIDE SEQUENCE [LARGE SCALE GENOMIC DNA]</scope>
    <source>
        <strain evidence="1">SAG AM-311-K15</strain>
    </source>
</reference>
<dbReference type="Proteomes" id="UP001594351">
    <property type="component" value="Unassembled WGS sequence"/>
</dbReference>
<sequence>MKRFSIFIRSKSINIFAVMTIFVLLIASSSFAQTKKSLKKQLNNLEKKPLLDEILLKMDQEYVKVDSLEMTFEQTKNLMLMAQPIHSKGVLIFKRPDNLLWRFNNPDPTVMLVVGSKLTIHYPDLNQADIFEIEKYKDRVVKYLGLADSMMKLKRYYDIRVIEEGQTTYLLELVPKRRRIKQKISLLEIWLSRTSYLPVKIHYLEPNQDSTLVKIIETKVNADLDPKIFEYKLPADTKINYPTKDKKSKFIKESR</sequence>
<dbReference type="PANTHER" id="PTHR35869">
    <property type="entry name" value="OUTER-MEMBRANE LIPOPROTEIN CARRIER PROTEIN"/>
    <property type="match status" value="1"/>
</dbReference>
<dbReference type="CDD" id="cd16325">
    <property type="entry name" value="LolA"/>
    <property type="match status" value="1"/>
</dbReference>